<dbReference type="EMBL" id="CP012836">
    <property type="protein sequence ID" value="AMQ55927.1"/>
    <property type="molecule type" value="Genomic_DNA"/>
</dbReference>
<evidence type="ECO:0000313" key="2">
    <source>
        <dbReference type="Proteomes" id="UP000073816"/>
    </source>
</evidence>
<dbReference type="PATRIC" id="fig|1727163.4.peg.1214"/>
<organism evidence="1 2">
    <name type="scientific">Algoriphagus sanaruensis</name>
    <dbReference type="NCBI Taxonomy" id="1727163"/>
    <lineage>
        <taxon>Bacteria</taxon>
        <taxon>Pseudomonadati</taxon>
        <taxon>Bacteroidota</taxon>
        <taxon>Cytophagia</taxon>
        <taxon>Cytophagales</taxon>
        <taxon>Cyclobacteriaceae</taxon>
        <taxon>Algoriphagus</taxon>
    </lineage>
</organism>
<evidence type="ECO:0000313" key="1">
    <source>
        <dbReference type="EMBL" id="AMQ55927.1"/>
    </source>
</evidence>
<protein>
    <recommendedName>
        <fullName evidence="3">Outer membrane protein beta-barrel domain-containing protein</fullName>
    </recommendedName>
</protein>
<dbReference type="RefSeq" id="WP_148660191.1">
    <property type="nucleotide sequence ID" value="NZ_CP012836.1"/>
</dbReference>
<name>A0A142ELC2_9BACT</name>
<dbReference type="OrthoDB" id="1492607at2"/>
<reference evidence="1 2" key="2">
    <citation type="journal article" date="2016" name="Genome Announc.">
        <title>Complete Genome Sequence of Algoriphagus sp. Strain M8-2, Isolated from a Brackish Lake.</title>
        <authorList>
            <person name="Muraguchi Y."/>
            <person name="Kushimoto K."/>
            <person name="Ohtsubo Y."/>
            <person name="Suzuki T."/>
            <person name="Dohra H."/>
            <person name="Kimbara K."/>
            <person name="Shintani M."/>
        </authorList>
    </citation>
    <scope>NUCLEOTIDE SEQUENCE [LARGE SCALE GENOMIC DNA]</scope>
    <source>
        <strain evidence="1 2">M8-2</strain>
    </source>
</reference>
<reference evidence="2" key="1">
    <citation type="submission" date="2015-09" db="EMBL/GenBank/DDBJ databases">
        <title>Complete sequence of Algoriphagus sp. M8-2.</title>
        <authorList>
            <person name="Shintani M."/>
        </authorList>
    </citation>
    <scope>NUCLEOTIDE SEQUENCE [LARGE SCALE GENOMIC DNA]</scope>
    <source>
        <strain evidence="2">M8-2</strain>
    </source>
</reference>
<accession>A0A142ELC2</accession>
<keyword evidence="2" id="KW-1185">Reference proteome</keyword>
<dbReference type="AlphaFoldDB" id="A0A142ELC2"/>
<dbReference type="SUPFAM" id="SSF56925">
    <property type="entry name" value="OMPA-like"/>
    <property type="match status" value="1"/>
</dbReference>
<proteinExistence type="predicted"/>
<evidence type="ECO:0008006" key="3">
    <source>
        <dbReference type="Google" id="ProtNLM"/>
    </source>
</evidence>
<gene>
    <name evidence="1" type="ORF">AO498_05850</name>
</gene>
<sequence>MKRTVLTLIFLLIGWMAKAQVWSVGGHFNSSFAQRKLAEETPGLHLPTLSGFLIYEAPTLPLSVGLEFGYGVYGSKLERRTDLYEGFSDELRLRRNNNLASGMILLRYQTNPMGKIRHFFEAKFGTHYLYTRYKIRESILSEEVIESGKDLSSWTLGYGLGTGIQIPIQAETGLFLELKAAYQTSNGLRFLTKGDASFNPLPGGGGTFDYQIRRAPLELMTFSVGVIYVGVFE</sequence>
<dbReference type="Proteomes" id="UP000073816">
    <property type="component" value="Chromosome"/>
</dbReference>
<dbReference type="InterPro" id="IPR011250">
    <property type="entry name" value="OMP/PagP_B-barrel"/>
</dbReference>
<dbReference type="KEGG" id="alm:AO498_05850"/>